<dbReference type="InterPro" id="IPR016461">
    <property type="entry name" value="COMT-like"/>
</dbReference>
<protein>
    <submittedName>
        <fullName evidence="6">O-methyltransferase-domain-containing protein</fullName>
    </submittedName>
</protein>
<dbReference type="InterPro" id="IPR029063">
    <property type="entry name" value="SAM-dependent_MTases_sf"/>
</dbReference>
<proteinExistence type="predicted"/>
<evidence type="ECO:0000256" key="3">
    <source>
        <dbReference type="ARBA" id="ARBA00022691"/>
    </source>
</evidence>
<keyword evidence="2" id="KW-0808">Transferase</keyword>
<evidence type="ECO:0000313" key="6">
    <source>
        <dbReference type="EMBL" id="KAK4235101.1"/>
    </source>
</evidence>
<feature type="domain" description="O-methyltransferase C-terminal" evidence="5">
    <location>
        <begin position="194"/>
        <end position="389"/>
    </location>
</feature>
<dbReference type="SUPFAM" id="SSF53335">
    <property type="entry name" value="S-adenosyl-L-methionine-dependent methyltransferases"/>
    <property type="match status" value="1"/>
</dbReference>
<dbReference type="PANTHER" id="PTHR43712:SF16">
    <property type="entry name" value="O-METHYLTRANSFERASE ELCB"/>
    <property type="match status" value="1"/>
</dbReference>
<dbReference type="Gene3D" id="1.10.10.10">
    <property type="entry name" value="Winged helix-like DNA-binding domain superfamily/Winged helix DNA-binding domain"/>
    <property type="match status" value="1"/>
</dbReference>
<sequence length="410" mass="45693">MDSTIADKLDTLAQTLSRVAQNLRVGTTSLRTDTTQRMKLVQTGEDLINTVSQPEDKVHLYLPQLCHLTALRLFLKWGAFDKIPQGMRPNGQPLTISYFELAGKLGADVSLITRLGKVLVANGTLEQHVDVAERVAHTPFSHLLTTPQQKATMELLFEDHLPALMALPPYFDHFGRIEPKDRLQTPVAFAAGKLGSTAWDIIHSDDRRRKTFMLAMSTGLEWAVAQSTYDFSWLVKEIAKHPEDRVLFVDVGGGRGQVLKKLFQAHPALPRHQCALEDLPDIIDQAKRDEPELADVQMVGMDFHKEQPIKGALVYYIRRCLHDYSDEACVGILQQIANAMVSDSKLLISETVINNPPTAYQGAMDLMMLLLSGKERTLDTFKEMVERAGLMVTQACVAYEGSGIIECVLA</sequence>
<evidence type="ECO:0000313" key="7">
    <source>
        <dbReference type="Proteomes" id="UP001303760"/>
    </source>
</evidence>
<gene>
    <name evidence="6" type="ORF">C8A03DRAFT_18104</name>
</gene>
<accession>A0AAN7C492</accession>
<organism evidence="6 7">
    <name type="scientific">Achaetomium macrosporum</name>
    <dbReference type="NCBI Taxonomy" id="79813"/>
    <lineage>
        <taxon>Eukaryota</taxon>
        <taxon>Fungi</taxon>
        <taxon>Dikarya</taxon>
        <taxon>Ascomycota</taxon>
        <taxon>Pezizomycotina</taxon>
        <taxon>Sordariomycetes</taxon>
        <taxon>Sordariomycetidae</taxon>
        <taxon>Sordariales</taxon>
        <taxon>Chaetomiaceae</taxon>
        <taxon>Achaetomium</taxon>
    </lineage>
</organism>
<dbReference type="PROSITE" id="PS51683">
    <property type="entry name" value="SAM_OMT_II"/>
    <property type="match status" value="1"/>
</dbReference>
<keyword evidence="3" id="KW-0949">S-adenosyl-L-methionine</keyword>
<reference evidence="6" key="1">
    <citation type="journal article" date="2023" name="Mol. Phylogenet. Evol.">
        <title>Genome-scale phylogeny and comparative genomics of the fungal order Sordariales.</title>
        <authorList>
            <person name="Hensen N."/>
            <person name="Bonometti L."/>
            <person name="Westerberg I."/>
            <person name="Brannstrom I.O."/>
            <person name="Guillou S."/>
            <person name="Cros-Aarteil S."/>
            <person name="Calhoun S."/>
            <person name="Haridas S."/>
            <person name="Kuo A."/>
            <person name="Mondo S."/>
            <person name="Pangilinan J."/>
            <person name="Riley R."/>
            <person name="LaButti K."/>
            <person name="Andreopoulos B."/>
            <person name="Lipzen A."/>
            <person name="Chen C."/>
            <person name="Yan M."/>
            <person name="Daum C."/>
            <person name="Ng V."/>
            <person name="Clum A."/>
            <person name="Steindorff A."/>
            <person name="Ohm R.A."/>
            <person name="Martin F."/>
            <person name="Silar P."/>
            <person name="Natvig D.O."/>
            <person name="Lalanne C."/>
            <person name="Gautier V."/>
            <person name="Ament-Velasquez S.L."/>
            <person name="Kruys A."/>
            <person name="Hutchinson M.I."/>
            <person name="Powell A.J."/>
            <person name="Barry K."/>
            <person name="Miller A.N."/>
            <person name="Grigoriev I.V."/>
            <person name="Debuchy R."/>
            <person name="Gladieux P."/>
            <person name="Hiltunen Thoren M."/>
            <person name="Johannesson H."/>
        </authorList>
    </citation>
    <scope>NUCLEOTIDE SEQUENCE</scope>
    <source>
        <strain evidence="6">CBS 532.94</strain>
    </source>
</reference>
<reference evidence="6" key="2">
    <citation type="submission" date="2023-05" db="EMBL/GenBank/DDBJ databases">
        <authorList>
            <consortium name="Lawrence Berkeley National Laboratory"/>
            <person name="Steindorff A."/>
            <person name="Hensen N."/>
            <person name="Bonometti L."/>
            <person name="Westerberg I."/>
            <person name="Brannstrom I.O."/>
            <person name="Guillou S."/>
            <person name="Cros-Aarteil S."/>
            <person name="Calhoun S."/>
            <person name="Haridas S."/>
            <person name="Kuo A."/>
            <person name="Mondo S."/>
            <person name="Pangilinan J."/>
            <person name="Riley R."/>
            <person name="Labutti K."/>
            <person name="Andreopoulos B."/>
            <person name="Lipzen A."/>
            <person name="Chen C."/>
            <person name="Yanf M."/>
            <person name="Daum C."/>
            <person name="Ng V."/>
            <person name="Clum A."/>
            <person name="Ohm R."/>
            <person name="Martin F."/>
            <person name="Silar P."/>
            <person name="Natvig D."/>
            <person name="Lalanne C."/>
            <person name="Gautier V."/>
            <person name="Ament-Velasquez S.L."/>
            <person name="Kruys A."/>
            <person name="Hutchinson M.I."/>
            <person name="Powell A.J."/>
            <person name="Barry K."/>
            <person name="Miller A.N."/>
            <person name="Grigoriev I.V."/>
            <person name="Debuchy R."/>
            <person name="Gladieux P."/>
            <person name="Thoren M.H."/>
            <person name="Johannesson H."/>
        </authorList>
    </citation>
    <scope>NUCLEOTIDE SEQUENCE</scope>
    <source>
        <strain evidence="6">CBS 532.94</strain>
    </source>
</reference>
<feature type="active site" description="Proton acceptor" evidence="4">
    <location>
        <position position="322"/>
    </location>
</feature>
<comment type="caution">
    <text evidence="6">The sequence shown here is derived from an EMBL/GenBank/DDBJ whole genome shotgun (WGS) entry which is preliminary data.</text>
</comment>
<dbReference type="GO" id="GO:0008171">
    <property type="term" value="F:O-methyltransferase activity"/>
    <property type="evidence" value="ECO:0007669"/>
    <property type="project" value="InterPro"/>
</dbReference>
<dbReference type="InterPro" id="IPR001077">
    <property type="entry name" value="COMT_C"/>
</dbReference>
<evidence type="ECO:0000259" key="5">
    <source>
        <dbReference type="Pfam" id="PF00891"/>
    </source>
</evidence>
<dbReference type="PIRSF" id="PIRSF005739">
    <property type="entry name" value="O-mtase"/>
    <property type="match status" value="1"/>
</dbReference>
<dbReference type="GO" id="GO:0032259">
    <property type="term" value="P:methylation"/>
    <property type="evidence" value="ECO:0007669"/>
    <property type="project" value="UniProtKB-KW"/>
</dbReference>
<dbReference type="SUPFAM" id="SSF46785">
    <property type="entry name" value="Winged helix' DNA-binding domain"/>
    <property type="match status" value="1"/>
</dbReference>
<dbReference type="Gene3D" id="3.40.50.150">
    <property type="entry name" value="Vaccinia Virus protein VP39"/>
    <property type="match status" value="1"/>
</dbReference>
<evidence type="ECO:0000256" key="1">
    <source>
        <dbReference type="ARBA" id="ARBA00022603"/>
    </source>
</evidence>
<dbReference type="InterPro" id="IPR036388">
    <property type="entry name" value="WH-like_DNA-bd_sf"/>
</dbReference>
<dbReference type="PANTHER" id="PTHR43712">
    <property type="entry name" value="PUTATIVE (AFU_ORTHOLOGUE AFUA_4G14580)-RELATED"/>
    <property type="match status" value="1"/>
</dbReference>
<keyword evidence="7" id="KW-1185">Reference proteome</keyword>
<name>A0AAN7C492_9PEZI</name>
<dbReference type="EMBL" id="MU860297">
    <property type="protein sequence ID" value="KAK4235101.1"/>
    <property type="molecule type" value="Genomic_DNA"/>
</dbReference>
<dbReference type="Pfam" id="PF00891">
    <property type="entry name" value="Methyltransf_2"/>
    <property type="match status" value="1"/>
</dbReference>
<evidence type="ECO:0000256" key="2">
    <source>
        <dbReference type="ARBA" id="ARBA00022679"/>
    </source>
</evidence>
<dbReference type="Proteomes" id="UP001303760">
    <property type="component" value="Unassembled WGS sequence"/>
</dbReference>
<dbReference type="InterPro" id="IPR036390">
    <property type="entry name" value="WH_DNA-bd_sf"/>
</dbReference>
<keyword evidence="1" id="KW-0489">Methyltransferase</keyword>
<evidence type="ECO:0000256" key="4">
    <source>
        <dbReference type="PIRSR" id="PIRSR005739-1"/>
    </source>
</evidence>
<dbReference type="AlphaFoldDB" id="A0AAN7C492"/>